<evidence type="ECO:0000259" key="2">
    <source>
        <dbReference type="PROSITE" id="PS50191"/>
    </source>
</evidence>
<feature type="compositionally biased region" description="Basic and acidic residues" evidence="1">
    <location>
        <begin position="20"/>
        <end position="29"/>
    </location>
</feature>
<evidence type="ECO:0000313" key="3">
    <source>
        <dbReference type="EMBL" id="EGD81673.1"/>
    </source>
</evidence>
<dbReference type="CDD" id="cd00170">
    <property type="entry name" value="SEC14"/>
    <property type="match status" value="1"/>
</dbReference>
<proteinExistence type="predicted"/>
<dbReference type="SUPFAM" id="SSF52087">
    <property type="entry name" value="CRAL/TRIO domain"/>
    <property type="match status" value="1"/>
</dbReference>
<dbReference type="FunCoup" id="F2U221">
    <property type="interactions" value="380"/>
</dbReference>
<dbReference type="KEGG" id="sre:PTSG_02387"/>
<dbReference type="PRINTS" id="PR00180">
    <property type="entry name" value="CRETINALDHBP"/>
</dbReference>
<dbReference type="AlphaFoldDB" id="F2U221"/>
<accession>F2U221</accession>
<dbReference type="RefSeq" id="XP_004996877.1">
    <property type="nucleotide sequence ID" value="XM_004996820.1"/>
</dbReference>
<organism evidence="3 4">
    <name type="scientific">Salpingoeca rosetta (strain ATCC 50818 / BSB-021)</name>
    <dbReference type="NCBI Taxonomy" id="946362"/>
    <lineage>
        <taxon>Eukaryota</taxon>
        <taxon>Choanoflagellata</taxon>
        <taxon>Craspedida</taxon>
        <taxon>Salpingoecidae</taxon>
        <taxon>Salpingoeca</taxon>
    </lineage>
</organism>
<dbReference type="Pfam" id="PF00650">
    <property type="entry name" value="CRAL_TRIO"/>
    <property type="match status" value="1"/>
</dbReference>
<name>F2U221_SALR5</name>
<dbReference type="InParanoid" id="F2U221"/>
<dbReference type="InterPro" id="IPR036865">
    <property type="entry name" value="CRAL-TRIO_dom_sf"/>
</dbReference>
<dbReference type="GeneID" id="16077469"/>
<dbReference type="InterPro" id="IPR001251">
    <property type="entry name" value="CRAL-TRIO_dom"/>
</dbReference>
<dbReference type="InterPro" id="IPR036273">
    <property type="entry name" value="CRAL/TRIO_N_dom_sf"/>
</dbReference>
<evidence type="ECO:0000256" key="1">
    <source>
        <dbReference type="SAM" id="MobiDB-lite"/>
    </source>
</evidence>
<dbReference type="SUPFAM" id="SSF46938">
    <property type="entry name" value="CRAL/TRIO N-terminal domain"/>
    <property type="match status" value="1"/>
</dbReference>
<dbReference type="PANTHER" id="PTHR10174:SF229">
    <property type="entry name" value="CRAL-TRIO DOMAIN-CONTAINING PROTEIN"/>
    <property type="match status" value="1"/>
</dbReference>
<reference evidence="3" key="1">
    <citation type="submission" date="2009-08" db="EMBL/GenBank/DDBJ databases">
        <title>Annotation of Salpingoeca rosetta.</title>
        <authorList>
            <consortium name="The Broad Institute Genome Sequencing Platform"/>
            <person name="Russ C."/>
            <person name="Cuomo C."/>
            <person name="Burger G."/>
            <person name="Gray M.W."/>
            <person name="Holland P.W.H."/>
            <person name="King N."/>
            <person name="Lang F.B.F."/>
            <person name="Roger A.J."/>
            <person name="Ruiz-Trillo I."/>
            <person name="Young S.K."/>
            <person name="Zeng Q."/>
            <person name="Gargeya S."/>
            <person name="Alvarado L."/>
            <person name="Berlin A."/>
            <person name="Chapman S.B."/>
            <person name="Chen Z."/>
            <person name="Freedman E."/>
            <person name="Gellesch M."/>
            <person name="Goldberg J."/>
            <person name="Griggs A."/>
            <person name="Gujja S."/>
            <person name="Heilman E."/>
            <person name="Heiman D."/>
            <person name="Howarth C."/>
            <person name="Mehta T."/>
            <person name="Neiman D."/>
            <person name="Pearson M."/>
            <person name="Roberts A."/>
            <person name="Saif S."/>
            <person name="Shea T."/>
            <person name="Shenoy N."/>
            <person name="Sisk P."/>
            <person name="Stolte C."/>
            <person name="Sykes S."/>
            <person name="White J."/>
            <person name="Yandava C."/>
            <person name="Haas B."/>
            <person name="Nusbaum C."/>
            <person name="Birren B."/>
        </authorList>
    </citation>
    <scope>NUCLEOTIDE SEQUENCE</scope>
    <source>
        <strain evidence="3">ATCC 50818</strain>
    </source>
</reference>
<feature type="compositionally biased region" description="Polar residues" evidence="1">
    <location>
        <begin position="424"/>
        <end position="433"/>
    </location>
</feature>
<dbReference type="eggNOG" id="KOG1471">
    <property type="taxonomic scope" value="Eukaryota"/>
</dbReference>
<dbReference type="SMART" id="SM00516">
    <property type="entry name" value="SEC14"/>
    <property type="match status" value="1"/>
</dbReference>
<dbReference type="PROSITE" id="PS50191">
    <property type="entry name" value="CRAL_TRIO"/>
    <property type="match status" value="1"/>
</dbReference>
<keyword evidence="4" id="KW-1185">Reference proteome</keyword>
<feature type="compositionally biased region" description="Low complexity" evidence="1">
    <location>
        <begin position="366"/>
        <end position="396"/>
    </location>
</feature>
<dbReference type="PANTHER" id="PTHR10174">
    <property type="entry name" value="ALPHA-TOCOPHEROL TRANSFER PROTEIN-RELATED"/>
    <property type="match status" value="1"/>
</dbReference>
<feature type="region of interest" description="Disordered" evidence="1">
    <location>
        <begin position="1"/>
        <end position="29"/>
    </location>
</feature>
<dbReference type="EMBL" id="GL832959">
    <property type="protein sequence ID" value="EGD81673.1"/>
    <property type="molecule type" value="Genomic_DNA"/>
</dbReference>
<sequence>MASFLRRQSSSSSTASQVGKDPDIDKVLDKSPRTSKDLISGFSRVARSVDFEVADGQLVYPLNSEAEKVKFREFQELGKGDALFEKAGPFWQLACLRARKFDMQRSLQLVRNYMVWREEYGIEEYTMHSDPELKAAIECGGVRACGNKDKQGRYVLTIRLCLTDPKRWPPRYAVRTVHSAIEMVLRNHPESQARGIVFVNDMTGAKMSNADSRVPRELFSAFANKLPLRFGCVYAVNPPLFMRFVWPIVRHFMSRKMQSRMKLLPGGYPQLRQHFTEDQILQENGGTFPYDHDEYVASIASMQARYGQPEENTLPEYLSSAAQPRDGEEVTLTGARDADATSITSATPTSTALPSPVLQQQHHFPSSSSSSSTTTTTTTSTSTTASATRAAVSARASRTRSQRLADGDGAAETEEERRKRHARQNSIGTLVFV</sequence>
<feature type="region of interest" description="Disordered" evidence="1">
    <location>
        <begin position="321"/>
        <end position="433"/>
    </location>
</feature>
<gene>
    <name evidence="3" type="ORF">PTSG_02387</name>
</gene>
<dbReference type="OrthoDB" id="440711at2759"/>
<feature type="compositionally biased region" description="Low complexity" evidence="1">
    <location>
        <begin position="340"/>
        <end position="356"/>
    </location>
</feature>
<evidence type="ECO:0000313" key="4">
    <source>
        <dbReference type="Proteomes" id="UP000007799"/>
    </source>
</evidence>
<dbReference type="Proteomes" id="UP000007799">
    <property type="component" value="Unassembled WGS sequence"/>
</dbReference>
<dbReference type="STRING" id="946362.F2U221"/>
<dbReference type="Gene3D" id="3.40.525.10">
    <property type="entry name" value="CRAL-TRIO lipid binding domain"/>
    <property type="match status" value="1"/>
</dbReference>
<protein>
    <recommendedName>
        <fullName evidence="2">CRAL-TRIO domain-containing protein</fullName>
    </recommendedName>
</protein>
<feature type="domain" description="CRAL-TRIO" evidence="2">
    <location>
        <begin position="130"/>
        <end position="292"/>
    </location>
</feature>
<dbReference type="OMA" id="DEEPDYC"/>